<dbReference type="EMBL" id="CAWUFR010000024">
    <property type="protein sequence ID" value="CAK6956321.1"/>
    <property type="molecule type" value="Genomic_DNA"/>
</dbReference>
<gene>
    <name evidence="2" type="ORF">FSCOSCO3_A031766</name>
</gene>
<comment type="caution">
    <text evidence="2">The sequence shown here is derived from an EMBL/GenBank/DDBJ whole genome shotgun (WGS) entry which is preliminary data.</text>
</comment>
<dbReference type="AlphaFoldDB" id="A0AAV1N9Y6"/>
<organism evidence="2 3">
    <name type="scientific">Scomber scombrus</name>
    <name type="common">Atlantic mackerel</name>
    <name type="synonym">Scomber vernalis</name>
    <dbReference type="NCBI Taxonomy" id="13677"/>
    <lineage>
        <taxon>Eukaryota</taxon>
        <taxon>Metazoa</taxon>
        <taxon>Chordata</taxon>
        <taxon>Craniata</taxon>
        <taxon>Vertebrata</taxon>
        <taxon>Euteleostomi</taxon>
        <taxon>Actinopterygii</taxon>
        <taxon>Neopterygii</taxon>
        <taxon>Teleostei</taxon>
        <taxon>Neoteleostei</taxon>
        <taxon>Acanthomorphata</taxon>
        <taxon>Pelagiaria</taxon>
        <taxon>Scombriformes</taxon>
        <taxon>Scombridae</taxon>
        <taxon>Scomber</taxon>
    </lineage>
</organism>
<name>A0AAV1N9Y6_SCOSC</name>
<proteinExistence type="predicted"/>
<feature type="region of interest" description="Disordered" evidence="1">
    <location>
        <begin position="1"/>
        <end position="54"/>
    </location>
</feature>
<sequence length="184" mass="20547">MFRPDERDSEGDVNRPRRRSHPPSYLQDYEVRHPMRHRSPVDEHTRQTSLQTHQRVVSPLRLKAQVQWQSRSCITKNVAALHLELFTTSLSTATALIMVSHSISLMGGIDPNVIMPIVAMMTTSTHVMTNTTLSTEPPAASLMIVTHLYTALRTVSLMSGLTLCPMSVIITAAVKLLHLIDSLV</sequence>
<keyword evidence="3" id="KW-1185">Reference proteome</keyword>
<feature type="compositionally biased region" description="Basic and acidic residues" evidence="1">
    <location>
        <begin position="1"/>
        <end position="15"/>
    </location>
</feature>
<evidence type="ECO:0000256" key="1">
    <source>
        <dbReference type="SAM" id="MobiDB-lite"/>
    </source>
</evidence>
<evidence type="ECO:0000313" key="3">
    <source>
        <dbReference type="Proteomes" id="UP001314229"/>
    </source>
</evidence>
<feature type="compositionally biased region" description="Basic and acidic residues" evidence="1">
    <location>
        <begin position="29"/>
        <end position="46"/>
    </location>
</feature>
<evidence type="ECO:0000313" key="2">
    <source>
        <dbReference type="EMBL" id="CAK6956321.1"/>
    </source>
</evidence>
<reference evidence="2 3" key="1">
    <citation type="submission" date="2024-01" db="EMBL/GenBank/DDBJ databases">
        <authorList>
            <person name="Alioto T."/>
            <person name="Alioto T."/>
            <person name="Gomez Garrido J."/>
        </authorList>
    </citation>
    <scope>NUCLEOTIDE SEQUENCE [LARGE SCALE GENOMIC DNA]</scope>
</reference>
<dbReference type="Proteomes" id="UP001314229">
    <property type="component" value="Unassembled WGS sequence"/>
</dbReference>
<accession>A0AAV1N9Y6</accession>
<protein>
    <submittedName>
        <fullName evidence="2">Uncharacterized protein</fullName>
    </submittedName>
</protein>